<dbReference type="EMBL" id="VOXD01000036">
    <property type="protein sequence ID" value="TXF87108.1"/>
    <property type="molecule type" value="Genomic_DNA"/>
</dbReference>
<dbReference type="OrthoDB" id="1491500at2"/>
<gene>
    <name evidence="3" type="ORF">FUA23_18625</name>
</gene>
<name>A0A5C7FCB1_9BACT</name>
<dbReference type="SUPFAM" id="SSF55486">
    <property type="entry name" value="Metalloproteases ('zincins'), catalytic domain"/>
    <property type="match status" value="1"/>
</dbReference>
<feature type="chain" id="PRO_5022903105" description="Peptidase M43 pregnancy-associated plasma-A domain-containing protein" evidence="1">
    <location>
        <begin position="25"/>
        <end position="425"/>
    </location>
</feature>
<comment type="caution">
    <text evidence="3">The sequence shown here is derived from an EMBL/GenBank/DDBJ whole genome shotgun (WGS) entry which is preliminary data.</text>
</comment>
<feature type="signal peptide" evidence="1">
    <location>
        <begin position="1"/>
        <end position="24"/>
    </location>
</feature>
<dbReference type="InterPro" id="IPR008754">
    <property type="entry name" value="Peptidase_M43"/>
</dbReference>
<evidence type="ECO:0000313" key="3">
    <source>
        <dbReference type="EMBL" id="TXF87108.1"/>
    </source>
</evidence>
<sequence length="425" mass="48429">MPRYLILLLLPLLAFACKPKPTTASTVVELREDTPFEYERYRPDNVQRPAEYTFARQRGVTPEHYIPDTTNERYLPMRYLHVNFHIMNSSDTLYPLYGQKAIDNIKEVLLYTNDLIGKTPELWLTPEGMEVSALPRRLHFNIPKKPGTNEHAIYEHYDDELYGYLHNGRNRNRASRKVIEKYAVNRDSVLNIFIMGPPRDSLTSKTFRSPGTDGIYLGDAIKITGWLESNRKPWELRGILAHEIGHALGLNHAWGNDGCDDTPPHKNNAWSQHGDNYGPGKTSNNLMDYSKDQQALTPCQIGRMHAHMTNITGRQRKWLLPRWCDYANTESIRVTKDLNWEGERDFNSDIYVRRGYTLRINNRVHLPERAAIHVDPGATLILGPKAVIHNSCGGTWAGIRVGVAESGHRGEVVTDPAATLLNVAE</sequence>
<evidence type="ECO:0000259" key="2">
    <source>
        <dbReference type="Pfam" id="PF05572"/>
    </source>
</evidence>
<dbReference type="Proteomes" id="UP000321907">
    <property type="component" value="Unassembled WGS sequence"/>
</dbReference>
<keyword evidence="1" id="KW-0732">Signal</keyword>
<dbReference type="PROSITE" id="PS51257">
    <property type="entry name" value="PROKAR_LIPOPROTEIN"/>
    <property type="match status" value="1"/>
</dbReference>
<organism evidence="3 4">
    <name type="scientific">Neolewinella aurantiaca</name>
    <dbReference type="NCBI Taxonomy" id="2602767"/>
    <lineage>
        <taxon>Bacteria</taxon>
        <taxon>Pseudomonadati</taxon>
        <taxon>Bacteroidota</taxon>
        <taxon>Saprospiria</taxon>
        <taxon>Saprospirales</taxon>
        <taxon>Lewinellaceae</taxon>
        <taxon>Neolewinella</taxon>
    </lineage>
</organism>
<dbReference type="GO" id="GO:0008237">
    <property type="term" value="F:metallopeptidase activity"/>
    <property type="evidence" value="ECO:0007669"/>
    <property type="project" value="InterPro"/>
</dbReference>
<dbReference type="AlphaFoldDB" id="A0A5C7FCB1"/>
<feature type="domain" description="Peptidase M43 pregnancy-associated plasma-A" evidence="2">
    <location>
        <begin position="227"/>
        <end position="307"/>
    </location>
</feature>
<reference evidence="3 4" key="1">
    <citation type="submission" date="2019-08" db="EMBL/GenBank/DDBJ databases">
        <title>Lewinella sp. strain SSH13 Genome sequencing and assembly.</title>
        <authorList>
            <person name="Kim I."/>
        </authorList>
    </citation>
    <scope>NUCLEOTIDE SEQUENCE [LARGE SCALE GENOMIC DNA]</scope>
    <source>
        <strain evidence="3 4">SSH13</strain>
    </source>
</reference>
<evidence type="ECO:0000313" key="4">
    <source>
        <dbReference type="Proteomes" id="UP000321907"/>
    </source>
</evidence>
<keyword evidence="4" id="KW-1185">Reference proteome</keyword>
<dbReference type="RefSeq" id="WP_147932280.1">
    <property type="nucleotide sequence ID" value="NZ_VOXD01000036.1"/>
</dbReference>
<dbReference type="InterPro" id="IPR024079">
    <property type="entry name" value="MetalloPept_cat_dom_sf"/>
</dbReference>
<protein>
    <recommendedName>
        <fullName evidence="2">Peptidase M43 pregnancy-associated plasma-A domain-containing protein</fullName>
    </recommendedName>
</protein>
<proteinExistence type="predicted"/>
<dbReference type="Pfam" id="PF05572">
    <property type="entry name" value="Peptidase_M43"/>
    <property type="match status" value="1"/>
</dbReference>
<evidence type="ECO:0000256" key="1">
    <source>
        <dbReference type="SAM" id="SignalP"/>
    </source>
</evidence>
<accession>A0A5C7FCB1</accession>
<dbReference type="Gene3D" id="3.40.390.10">
    <property type="entry name" value="Collagenase (Catalytic Domain)"/>
    <property type="match status" value="1"/>
</dbReference>